<evidence type="ECO:0008006" key="3">
    <source>
        <dbReference type="Google" id="ProtNLM"/>
    </source>
</evidence>
<dbReference type="Proteomes" id="UP000660611">
    <property type="component" value="Unassembled WGS sequence"/>
</dbReference>
<name>A0A919PWW5_9ACTN</name>
<accession>A0A919PWW5</accession>
<gene>
    <name evidence="1" type="ORF">Dsi01nite_080240</name>
</gene>
<comment type="caution">
    <text evidence="1">The sequence shown here is derived from an EMBL/GenBank/DDBJ whole genome shotgun (WGS) entry which is preliminary data.</text>
</comment>
<organism evidence="1 2">
    <name type="scientific">Dactylosporangium siamense</name>
    <dbReference type="NCBI Taxonomy" id="685454"/>
    <lineage>
        <taxon>Bacteria</taxon>
        <taxon>Bacillati</taxon>
        <taxon>Actinomycetota</taxon>
        <taxon>Actinomycetes</taxon>
        <taxon>Micromonosporales</taxon>
        <taxon>Micromonosporaceae</taxon>
        <taxon>Dactylosporangium</taxon>
    </lineage>
</organism>
<evidence type="ECO:0000313" key="2">
    <source>
        <dbReference type="Proteomes" id="UP000660611"/>
    </source>
</evidence>
<reference evidence="1" key="1">
    <citation type="submission" date="2021-01" db="EMBL/GenBank/DDBJ databases">
        <title>Whole genome shotgun sequence of Dactylosporangium siamense NBRC 106093.</title>
        <authorList>
            <person name="Komaki H."/>
            <person name="Tamura T."/>
        </authorList>
    </citation>
    <scope>NUCLEOTIDE SEQUENCE</scope>
    <source>
        <strain evidence="1">NBRC 106093</strain>
    </source>
</reference>
<protein>
    <recommendedName>
        <fullName evidence="3">Transposase</fullName>
    </recommendedName>
</protein>
<dbReference type="EMBL" id="BONQ01000126">
    <property type="protein sequence ID" value="GIG49983.1"/>
    <property type="molecule type" value="Genomic_DNA"/>
</dbReference>
<evidence type="ECO:0000313" key="1">
    <source>
        <dbReference type="EMBL" id="GIG49983.1"/>
    </source>
</evidence>
<dbReference type="AlphaFoldDB" id="A0A919PWW5"/>
<sequence length="117" mass="13081">MLLGQPLAVLGQSEAVREIVERQAMNPVDHRSILAGRPPRPPPYLTQEWFAAKRPQGGGKRRADDLADLAAIASMVQAGCSWRKPPAAFFGVFHSTVHRRFTVWTRFREADLATSTW</sequence>
<keyword evidence="2" id="KW-1185">Reference proteome</keyword>
<proteinExistence type="predicted"/>